<keyword evidence="4" id="KW-1185">Reference proteome</keyword>
<dbReference type="EMBL" id="AGZE01000012">
    <property type="protein sequence ID" value="EKB57934.1"/>
    <property type="molecule type" value="Genomic_DNA"/>
</dbReference>
<keyword evidence="2" id="KW-0472">Membrane</keyword>
<reference evidence="3 4" key="1">
    <citation type="submission" date="2012-07" db="EMBL/GenBank/DDBJ databases">
        <title>The Genome Sequence of Facklamia ignava CCUG 37419.</title>
        <authorList>
            <consortium name="The Broad Institute Genome Sequencing Platform"/>
            <person name="Earl A."/>
            <person name="Ward D."/>
            <person name="Feldgarden M."/>
            <person name="Gevers D."/>
            <person name="Huys G."/>
            <person name="Walker B."/>
            <person name="Young S.K."/>
            <person name="Zeng Q."/>
            <person name="Gargeya S."/>
            <person name="Fitzgerald M."/>
            <person name="Haas B."/>
            <person name="Abouelleil A."/>
            <person name="Alvarado L."/>
            <person name="Arachchi H.M."/>
            <person name="Berlin A.M."/>
            <person name="Chapman S.B."/>
            <person name="Goldberg J."/>
            <person name="Griggs A."/>
            <person name="Gujja S."/>
            <person name="Hansen M."/>
            <person name="Howarth C."/>
            <person name="Imamovic A."/>
            <person name="Larimer J."/>
            <person name="McCowen C."/>
            <person name="Montmayeur A."/>
            <person name="Murphy C."/>
            <person name="Neiman D."/>
            <person name="Pearson M."/>
            <person name="Priest M."/>
            <person name="Roberts A."/>
            <person name="Saif S."/>
            <person name="Shea T."/>
            <person name="Sisk P."/>
            <person name="Sykes S."/>
            <person name="Wortman J."/>
            <person name="Nusbaum C."/>
            <person name="Birren B."/>
        </authorList>
    </citation>
    <scope>NUCLEOTIDE SEQUENCE [LARGE SCALE GENOMIC DNA]</scope>
    <source>
        <strain evidence="3 4">CCUG 37419</strain>
    </source>
</reference>
<accession>K1MP24</accession>
<organism evidence="3 4">
    <name type="scientific">Falseniella ignava CCUG 37419</name>
    <dbReference type="NCBI Taxonomy" id="883112"/>
    <lineage>
        <taxon>Bacteria</taxon>
        <taxon>Bacillati</taxon>
        <taxon>Bacillota</taxon>
        <taxon>Bacilli</taxon>
        <taxon>Lactobacillales</taxon>
        <taxon>Aerococcaceae</taxon>
        <taxon>Falseniella</taxon>
    </lineage>
</organism>
<dbReference type="PATRIC" id="fig|883112.3.peg.390"/>
<protein>
    <submittedName>
        <fullName evidence="3">Uncharacterized protein</fullName>
    </submittedName>
</protein>
<dbReference type="Proteomes" id="UP000005147">
    <property type="component" value="Unassembled WGS sequence"/>
</dbReference>
<evidence type="ECO:0000313" key="4">
    <source>
        <dbReference type="Proteomes" id="UP000005147"/>
    </source>
</evidence>
<keyword evidence="2" id="KW-0812">Transmembrane</keyword>
<keyword evidence="1" id="KW-0175">Coiled coil</keyword>
<sequence>MKVMTAVKKYSHYETPEYTNSGSLARKPIPANDDYTIPSSSDVLSLQRRWLYLIYTLTTLICGVLLVLAMTTQFEVRKINHAIEQIEARNEKQISQIKHYQSLMVDQYNYEAIKASAESEGMSISSERVKELDYENR</sequence>
<gene>
    <name evidence="3" type="ORF">HMPREF9707_00394</name>
</gene>
<dbReference type="RefSeq" id="WP_006701058.1">
    <property type="nucleotide sequence ID" value="NZ_JH932300.1"/>
</dbReference>
<proteinExistence type="predicted"/>
<evidence type="ECO:0000256" key="2">
    <source>
        <dbReference type="SAM" id="Phobius"/>
    </source>
</evidence>
<dbReference type="HOGENOM" id="CLU_1862194_0_0_9"/>
<comment type="caution">
    <text evidence="3">The sequence shown here is derived from an EMBL/GenBank/DDBJ whole genome shotgun (WGS) entry which is preliminary data.</text>
</comment>
<keyword evidence="2" id="KW-1133">Transmembrane helix</keyword>
<evidence type="ECO:0000256" key="1">
    <source>
        <dbReference type="SAM" id="Coils"/>
    </source>
</evidence>
<evidence type="ECO:0000313" key="3">
    <source>
        <dbReference type="EMBL" id="EKB57934.1"/>
    </source>
</evidence>
<dbReference type="STRING" id="883112.HMPREF9707_00394"/>
<feature type="transmembrane region" description="Helical" evidence="2">
    <location>
        <begin position="50"/>
        <end position="70"/>
    </location>
</feature>
<dbReference type="AlphaFoldDB" id="K1MP24"/>
<feature type="coiled-coil region" evidence="1">
    <location>
        <begin position="76"/>
        <end position="103"/>
    </location>
</feature>
<name>K1MP24_9LACT</name>